<dbReference type="Gene3D" id="3.90.1150.10">
    <property type="entry name" value="Aspartate Aminotransferase, domain 1"/>
    <property type="match status" value="1"/>
</dbReference>
<dbReference type="EMBL" id="FOQY01000003">
    <property type="protein sequence ID" value="SFI44860.1"/>
    <property type="molecule type" value="Genomic_DNA"/>
</dbReference>
<evidence type="ECO:0000259" key="1">
    <source>
        <dbReference type="Pfam" id="PF00266"/>
    </source>
</evidence>
<organism evidence="2 3">
    <name type="scientific">Streptosporangium canum</name>
    <dbReference type="NCBI Taxonomy" id="324952"/>
    <lineage>
        <taxon>Bacteria</taxon>
        <taxon>Bacillati</taxon>
        <taxon>Actinomycetota</taxon>
        <taxon>Actinomycetes</taxon>
        <taxon>Streptosporangiales</taxon>
        <taxon>Streptosporangiaceae</taxon>
        <taxon>Streptosporangium</taxon>
    </lineage>
</organism>
<dbReference type="InterPro" id="IPR015421">
    <property type="entry name" value="PyrdxlP-dep_Trfase_major"/>
</dbReference>
<keyword evidence="2" id="KW-0456">Lyase</keyword>
<reference evidence="3" key="1">
    <citation type="submission" date="2016-10" db="EMBL/GenBank/DDBJ databases">
        <authorList>
            <person name="Varghese N."/>
            <person name="Submissions S."/>
        </authorList>
    </citation>
    <scope>NUCLEOTIDE SEQUENCE [LARGE SCALE GENOMIC DNA]</scope>
    <source>
        <strain evidence="3">CGMCC 4.2126</strain>
    </source>
</reference>
<sequence length="419" mass="45416">MIDNSSTSDIFPESLLDVAALRADTPGCGRVVHFNNAGCGLPATPVLAAMIDHLNLEAQIGGYEASAARAEEVRGFYTEIAALINCGPGNIAFASSATHAYTTALSAIPFESGDVILTTRNDFISNQIAFLSLGKRFGVRVVHAPDAPEGGVDVAAMAALMREHRPRLVAATHIPTNSGLVQPVAEIGRHCRELDLLYLVDACQSVGQYPVDVAEIGCDLLTSTCRKFLRGPRGSGFLYVSDRVLREGYEPLFIDMYGARWVEPDRYRPVDSAARFEDWEFPYAAVLGCAAAARYARQVGVAAIARRSPLLAARLRDRLAAVPGVRVLDRGPRLGAIVTFAIDGWQPQPFKAAMDARGVNSALSFREFAQFDFGDKDVEWCLRLSPHYYNTEEEVDEVAAAVADLSGADGHARRREGDR</sequence>
<proteinExistence type="predicted"/>
<name>A0A1I3IAI4_9ACTN</name>
<dbReference type="Pfam" id="PF00266">
    <property type="entry name" value="Aminotran_5"/>
    <property type="match status" value="1"/>
</dbReference>
<dbReference type="PANTHER" id="PTHR43586">
    <property type="entry name" value="CYSTEINE DESULFURASE"/>
    <property type="match status" value="1"/>
</dbReference>
<dbReference type="GeneID" id="96296967"/>
<gene>
    <name evidence="2" type="ORF">SAMN05216275_103202</name>
</gene>
<dbReference type="Gene3D" id="3.40.640.10">
    <property type="entry name" value="Type I PLP-dependent aspartate aminotransferase-like (Major domain)"/>
    <property type="match status" value="1"/>
</dbReference>
<dbReference type="SUPFAM" id="SSF53383">
    <property type="entry name" value="PLP-dependent transferases"/>
    <property type="match status" value="1"/>
</dbReference>
<feature type="domain" description="Aminotransferase class V" evidence="1">
    <location>
        <begin position="37"/>
        <end position="397"/>
    </location>
</feature>
<evidence type="ECO:0000313" key="2">
    <source>
        <dbReference type="EMBL" id="SFI44860.1"/>
    </source>
</evidence>
<keyword evidence="3" id="KW-1185">Reference proteome</keyword>
<dbReference type="RefSeq" id="WP_093885946.1">
    <property type="nucleotide sequence ID" value="NZ_FOQY01000003.1"/>
</dbReference>
<dbReference type="PANTHER" id="PTHR43586:SF24">
    <property type="entry name" value="BLR4730 PROTEIN"/>
    <property type="match status" value="1"/>
</dbReference>
<dbReference type="Proteomes" id="UP000199111">
    <property type="component" value="Unassembled WGS sequence"/>
</dbReference>
<dbReference type="GO" id="GO:0016829">
    <property type="term" value="F:lyase activity"/>
    <property type="evidence" value="ECO:0007669"/>
    <property type="project" value="UniProtKB-KW"/>
</dbReference>
<dbReference type="AlphaFoldDB" id="A0A1I3IAI4"/>
<dbReference type="InterPro" id="IPR000192">
    <property type="entry name" value="Aminotrans_V_dom"/>
</dbReference>
<protein>
    <submittedName>
        <fullName evidence="2">Selenocysteine lyase/Cysteine desulfurase</fullName>
    </submittedName>
</protein>
<dbReference type="InterPro" id="IPR015422">
    <property type="entry name" value="PyrdxlP-dep_Trfase_small"/>
</dbReference>
<evidence type="ECO:0000313" key="3">
    <source>
        <dbReference type="Proteomes" id="UP000199111"/>
    </source>
</evidence>
<dbReference type="InterPro" id="IPR015424">
    <property type="entry name" value="PyrdxlP-dep_Trfase"/>
</dbReference>
<accession>A0A1I3IAI4</accession>